<proteinExistence type="predicted"/>
<name>A0AAN8F354_9EURO</name>
<reference evidence="2 3" key="1">
    <citation type="submission" date="2022-12" db="EMBL/GenBank/DDBJ databases">
        <title>Genomic features and morphological characterization of a novel Knufia sp. strain isolated from spacecraft assembly facility.</title>
        <authorList>
            <person name="Teixeira M."/>
            <person name="Chander A.M."/>
            <person name="Stajich J.E."/>
            <person name="Venkateswaran K."/>
        </authorList>
    </citation>
    <scope>NUCLEOTIDE SEQUENCE [LARGE SCALE GENOMIC DNA]</scope>
    <source>
        <strain evidence="2 3">FJI-L2-BK-P2</strain>
    </source>
</reference>
<protein>
    <submittedName>
        <fullName evidence="2">Uncharacterized protein</fullName>
    </submittedName>
</protein>
<sequence length="395" mass="45665">MQIYMYSDIEIHQNVHSKLTKQMFDRLLHLMASLVKNAPVNTSIRISSSGDQPSRYTGLELRQRRQLAGTSDILAYYHSQIIAALQGGQPPYHVFPIIFDIFDTHYISLKQWSNTYDKDNATQRRLLALNGNYVALLMSGLAQYLLLQPNTRDRQRHYTLTDVNTARVMVLQRRPGIWRNLLQALDSRVEPRVNPQPDSDTEDGATQEQRLDPALWCSIKQASVELRLAFARAAFVVGDSESMLKENHGQDRDPIADIRETSMLRGGARQDRLEAATKHIHNAWVDRGEVRSYVDQLRTAEERSLVLRWLKRYDPMFGKVQAVVNELAGNQARKIRHEGEWSRRRMSTRMPKPKSTTTTARIRPAMLDASKKEDLELLINVRHRETFGDSSWYYY</sequence>
<gene>
    <name evidence="2" type="ORF">OHC33_003214</name>
</gene>
<keyword evidence="3" id="KW-1185">Reference proteome</keyword>
<dbReference type="Proteomes" id="UP001316803">
    <property type="component" value="Unassembled WGS sequence"/>
</dbReference>
<evidence type="ECO:0000256" key="1">
    <source>
        <dbReference type="SAM" id="MobiDB-lite"/>
    </source>
</evidence>
<evidence type="ECO:0000313" key="2">
    <source>
        <dbReference type="EMBL" id="KAK5955573.1"/>
    </source>
</evidence>
<dbReference type="AlphaFoldDB" id="A0AAN8F354"/>
<feature type="region of interest" description="Disordered" evidence="1">
    <location>
        <begin position="189"/>
        <end position="208"/>
    </location>
</feature>
<evidence type="ECO:0000313" key="3">
    <source>
        <dbReference type="Proteomes" id="UP001316803"/>
    </source>
</evidence>
<dbReference type="EMBL" id="JAKLMC020000006">
    <property type="protein sequence ID" value="KAK5955573.1"/>
    <property type="molecule type" value="Genomic_DNA"/>
</dbReference>
<comment type="caution">
    <text evidence="2">The sequence shown here is derived from an EMBL/GenBank/DDBJ whole genome shotgun (WGS) entry which is preliminary data.</text>
</comment>
<accession>A0AAN8F354</accession>
<organism evidence="2 3">
    <name type="scientific">Knufia fluminis</name>
    <dbReference type="NCBI Taxonomy" id="191047"/>
    <lineage>
        <taxon>Eukaryota</taxon>
        <taxon>Fungi</taxon>
        <taxon>Dikarya</taxon>
        <taxon>Ascomycota</taxon>
        <taxon>Pezizomycotina</taxon>
        <taxon>Eurotiomycetes</taxon>
        <taxon>Chaetothyriomycetidae</taxon>
        <taxon>Chaetothyriales</taxon>
        <taxon>Trichomeriaceae</taxon>
        <taxon>Knufia</taxon>
    </lineage>
</organism>